<keyword evidence="6" id="KW-0812">Transmembrane</keyword>
<dbReference type="CDD" id="cd01146">
    <property type="entry name" value="FhuD"/>
    <property type="match status" value="1"/>
</dbReference>
<comment type="similarity">
    <text evidence="2">Belongs to the bacterial solute-binding protein 8 family.</text>
</comment>
<evidence type="ECO:0000256" key="6">
    <source>
        <dbReference type="SAM" id="Phobius"/>
    </source>
</evidence>
<dbReference type="OrthoDB" id="9793175at2"/>
<keyword evidence="4" id="KW-0406">Ion transport</keyword>
<accession>A0A330LMP5</accession>
<evidence type="ECO:0000256" key="1">
    <source>
        <dbReference type="ARBA" id="ARBA00004196"/>
    </source>
</evidence>
<evidence type="ECO:0000313" key="10">
    <source>
        <dbReference type="Proteomes" id="UP000250163"/>
    </source>
</evidence>
<dbReference type="InterPro" id="IPR002491">
    <property type="entry name" value="ABC_transptr_periplasmic_BD"/>
</dbReference>
<dbReference type="Gene3D" id="3.40.50.1980">
    <property type="entry name" value="Nitrogenase molybdenum iron protein domain"/>
    <property type="match status" value="2"/>
</dbReference>
<sequence>MSTTPTFIFKLFIIIQLLLGMHSVQAATVEHDAGTLTLTKTPTRIVVLAFSFADALAVAGVSPIGIADDGDKNRVIKNVRDRIADWQSVGSRYQPSIEAIAALKPDLIIADTGRHQSIYADLTRIAPTLLLKNRGINYQENLDVMKKIAKAVDKSERVVNRLAEHKAIMQHLKQQMKTAATFQFAVVTDKGMWLHSPASYAGSVIAELGLSSPLSADIDNAYLQTSFEQLLKTNPDWLFVGKYTQNTVLDKWQKSPLWKLLSVAKSKQLIEVSPSLWSLASGMLAAEQMAIELASYAKR</sequence>
<dbReference type="RefSeq" id="WP_112714357.1">
    <property type="nucleotide sequence ID" value="NZ_LS483250.1"/>
</dbReference>
<evidence type="ECO:0000256" key="7">
    <source>
        <dbReference type="SAM" id="SignalP"/>
    </source>
</evidence>
<dbReference type="PANTHER" id="PTHR30532:SF29">
    <property type="entry name" value="FE(3+) DICITRATE-BINDING PERIPLASMIC PROTEIN"/>
    <property type="match status" value="1"/>
</dbReference>
<feature type="chain" id="PRO_5016345513" evidence="7">
    <location>
        <begin position="27"/>
        <end position="299"/>
    </location>
</feature>
<dbReference type="KEGG" id="mya:MORIYA_1819"/>
<keyword evidence="4" id="KW-0408">Iron</keyword>
<feature type="transmembrane region" description="Helical" evidence="6">
    <location>
        <begin position="45"/>
        <end position="67"/>
    </location>
</feature>
<dbReference type="EMBL" id="LS483250">
    <property type="protein sequence ID" value="SQD78297.1"/>
    <property type="molecule type" value="Genomic_DNA"/>
</dbReference>
<dbReference type="NCBIfam" id="NF008501">
    <property type="entry name" value="PRK11411.1"/>
    <property type="match status" value="1"/>
</dbReference>
<dbReference type="Pfam" id="PF01497">
    <property type="entry name" value="Peripla_BP_2"/>
    <property type="match status" value="1"/>
</dbReference>
<proteinExistence type="inferred from homology"/>
<dbReference type="GO" id="GO:1901678">
    <property type="term" value="P:iron coordination entity transport"/>
    <property type="evidence" value="ECO:0007669"/>
    <property type="project" value="UniProtKB-ARBA"/>
</dbReference>
<evidence type="ECO:0000256" key="2">
    <source>
        <dbReference type="ARBA" id="ARBA00008814"/>
    </source>
</evidence>
<feature type="domain" description="Fe/B12 periplasmic-binding" evidence="8">
    <location>
        <begin position="44"/>
        <end position="299"/>
    </location>
</feature>
<protein>
    <submittedName>
        <fullName evidence="9">Iron-dicitrate transporter subunit periplasmic-binding component of ABC superfamily</fullName>
    </submittedName>
</protein>
<organism evidence="9 10">
    <name type="scientific">Moritella yayanosii</name>
    <dbReference type="NCBI Taxonomy" id="69539"/>
    <lineage>
        <taxon>Bacteria</taxon>
        <taxon>Pseudomonadati</taxon>
        <taxon>Pseudomonadota</taxon>
        <taxon>Gammaproteobacteria</taxon>
        <taxon>Alteromonadales</taxon>
        <taxon>Moritellaceae</taxon>
        <taxon>Moritella</taxon>
    </lineage>
</organism>
<feature type="signal peptide" evidence="7">
    <location>
        <begin position="1"/>
        <end position="26"/>
    </location>
</feature>
<evidence type="ECO:0000256" key="3">
    <source>
        <dbReference type="ARBA" id="ARBA00022448"/>
    </source>
</evidence>
<keyword evidence="5 7" id="KW-0732">Signal</keyword>
<keyword evidence="4" id="KW-0410">Iron transport</keyword>
<keyword evidence="3" id="KW-0813">Transport</keyword>
<dbReference type="GO" id="GO:0030288">
    <property type="term" value="C:outer membrane-bounded periplasmic space"/>
    <property type="evidence" value="ECO:0007669"/>
    <property type="project" value="TreeGrafter"/>
</dbReference>
<evidence type="ECO:0000256" key="5">
    <source>
        <dbReference type="ARBA" id="ARBA00022729"/>
    </source>
</evidence>
<keyword evidence="10" id="KW-1185">Reference proteome</keyword>
<evidence type="ECO:0000256" key="4">
    <source>
        <dbReference type="ARBA" id="ARBA00022496"/>
    </source>
</evidence>
<dbReference type="Proteomes" id="UP000250163">
    <property type="component" value="Chromosome MORIYA"/>
</dbReference>
<dbReference type="AlphaFoldDB" id="A0A330LMP5"/>
<dbReference type="SUPFAM" id="SSF53807">
    <property type="entry name" value="Helical backbone' metal receptor"/>
    <property type="match status" value="1"/>
</dbReference>
<reference evidence="10" key="1">
    <citation type="submission" date="2018-05" db="EMBL/GenBank/DDBJ databases">
        <authorList>
            <person name="Cea G.-C."/>
            <person name="William W."/>
        </authorList>
    </citation>
    <scope>NUCLEOTIDE SEQUENCE [LARGE SCALE GENOMIC DNA]</scope>
    <source>
        <strain evidence="10">DB21MT 5</strain>
    </source>
</reference>
<comment type="subcellular location">
    <subcellularLocation>
        <location evidence="1">Cell envelope</location>
    </subcellularLocation>
</comment>
<name>A0A330LMP5_9GAMM</name>
<evidence type="ECO:0000259" key="8">
    <source>
        <dbReference type="PROSITE" id="PS50983"/>
    </source>
</evidence>
<evidence type="ECO:0000313" key="9">
    <source>
        <dbReference type="EMBL" id="SQD78297.1"/>
    </source>
</evidence>
<dbReference type="InterPro" id="IPR051313">
    <property type="entry name" value="Bact_iron-sidero_bind"/>
</dbReference>
<dbReference type="PANTHER" id="PTHR30532">
    <property type="entry name" value="IRON III DICITRATE-BINDING PERIPLASMIC PROTEIN"/>
    <property type="match status" value="1"/>
</dbReference>
<gene>
    <name evidence="9" type="primary">fecB</name>
    <name evidence="9" type="ORF">MORIYA_1819</name>
</gene>
<keyword evidence="6" id="KW-0472">Membrane</keyword>
<keyword evidence="6" id="KW-1133">Transmembrane helix</keyword>
<dbReference type="PROSITE" id="PS50983">
    <property type="entry name" value="FE_B12_PBP"/>
    <property type="match status" value="1"/>
</dbReference>